<keyword evidence="10" id="KW-0175">Coiled coil</keyword>
<evidence type="ECO:0000256" key="4">
    <source>
        <dbReference type="ARBA" id="ARBA00010081"/>
    </source>
</evidence>
<dbReference type="EMBL" id="JAAVVJ010000003">
    <property type="protein sequence ID" value="KAF7227524.1"/>
    <property type="molecule type" value="Genomic_DNA"/>
</dbReference>
<evidence type="ECO:0000313" key="13">
    <source>
        <dbReference type="Proteomes" id="UP000822369"/>
    </source>
</evidence>
<dbReference type="CTD" id="3430"/>
<evidence type="ECO:0000256" key="7">
    <source>
        <dbReference type="ARBA" id="ARBA00022588"/>
    </source>
</evidence>
<comment type="caution">
    <text evidence="12">The sequence shown here is derived from an EMBL/GenBank/DDBJ whole genome shotgun (WGS) entry which is preliminary data.</text>
</comment>
<keyword evidence="7" id="KW-0399">Innate immunity</keyword>
<dbReference type="PANTHER" id="PTHR15225:SF1">
    <property type="entry name" value="INTERFERON-INDUCED 35 KDA PROTEIN"/>
    <property type="match status" value="1"/>
</dbReference>
<evidence type="ECO:0000256" key="1">
    <source>
        <dbReference type="ARBA" id="ARBA00004123"/>
    </source>
</evidence>
<dbReference type="GeneID" id="107396274"/>
<keyword evidence="6" id="KW-0964">Secreted</keyword>
<gene>
    <name evidence="12" type="primary">ifi35</name>
    <name evidence="12" type="ORF">G4P62_018423</name>
</gene>
<keyword evidence="9" id="KW-0539">Nucleus</keyword>
<evidence type="ECO:0000256" key="6">
    <source>
        <dbReference type="ARBA" id="ARBA00022525"/>
    </source>
</evidence>
<evidence type="ECO:0000256" key="5">
    <source>
        <dbReference type="ARBA" id="ARBA00022490"/>
    </source>
</evidence>
<organism evidence="12 13">
    <name type="scientific">Nothobranchius furzeri</name>
    <name type="common">Turquoise killifish</name>
    <dbReference type="NCBI Taxonomy" id="105023"/>
    <lineage>
        <taxon>Eukaryota</taxon>
        <taxon>Metazoa</taxon>
        <taxon>Chordata</taxon>
        <taxon>Craniata</taxon>
        <taxon>Vertebrata</taxon>
        <taxon>Euteleostomi</taxon>
        <taxon>Actinopterygii</taxon>
        <taxon>Neopterygii</taxon>
        <taxon>Teleostei</taxon>
        <taxon>Neoteleostei</taxon>
        <taxon>Acanthomorphata</taxon>
        <taxon>Ovalentaria</taxon>
        <taxon>Atherinomorphae</taxon>
        <taxon>Cyprinodontiformes</taxon>
        <taxon>Nothobranchiidae</taxon>
        <taxon>Nothobranchius</taxon>
    </lineage>
</organism>
<dbReference type="KEGG" id="nfu:107396274"/>
<evidence type="ECO:0000259" key="11">
    <source>
        <dbReference type="Pfam" id="PF07292"/>
    </source>
</evidence>
<dbReference type="InterPro" id="IPR012677">
    <property type="entry name" value="Nucleotide-bd_a/b_plait_sf"/>
</dbReference>
<evidence type="ECO:0000256" key="3">
    <source>
        <dbReference type="ARBA" id="ARBA00004613"/>
    </source>
</evidence>
<evidence type="ECO:0000256" key="8">
    <source>
        <dbReference type="ARBA" id="ARBA00022859"/>
    </source>
</evidence>
<comment type="subcellular location">
    <subcellularLocation>
        <location evidence="2">Cytoplasm</location>
    </subcellularLocation>
    <subcellularLocation>
        <location evidence="1">Nucleus</location>
    </subcellularLocation>
    <subcellularLocation>
        <location evidence="3">Secreted</location>
    </subcellularLocation>
</comment>
<evidence type="ECO:0000256" key="2">
    <source>
        <dbReference type="ARBA" id="ARBA00004496"/>
    </source>
</evidence>
<dbReference type="FunFam" id="3.30.70.330:FF:000300">
    <property type="entry name" value="Interferon-induced protein 35"/>
    <property type="match status" value="1"/>
</dbReference>
<dbReference type="Pfam" id="PF07292">
    <property type="entry name" value="NID"/>
    <property type="match status" value="2"/>
</dbReference>
<dbReference type="Gene3D" id="3.30.70.330">
    <property type="match status" value="1"/>
</dbReference>
<evidence type="ECO:0000313" key="12">
    <source>
        <dbReference type="EMBL" id="KAF7227524.1"/>
    </source>
</evidence>
<dbReference type="GO" id="GO:0005615">
    <property type="term" value="C:extracellular space"/>
    <property type="evidence" value="ECO:0007669"/>
    <property type="project" value="UniProtKB-ARBA"/>
</dbReference>
<feature type="coiled-coil region" evidence="10">
    <location>
        <begin position="130"/>
        <end position="178"/>
    </location>
</feature>
<dbReference type="Proteomes" id="UP000822369">
    <property type="component" value="Chromosome 3"/>
</dbReference>
<sequence length="424" mass="48424">MECPLVEKVRPTVLPASSQLEKETESINETYGQRSSAGGNFHYVIRRGETSFCFVCFFPSWTEFSLVTDPDPSEKTLEGVKALISKHKKQYEALLEDQKDLTSSRDERRDLTTQFKERTKKLTVDLEKDESFYKDEIENQKATLDSLKEEENNLMEEIKKIQAEIKEEDDQNVELKEQADVFCSMPEKKFVFKGLTKNAEDRQEFDMKSHITYPMDGGTALITFEEEDVASSIMMMKRHKVELGVECRIIVQAHPVHLMLPSLVEIDSEVCPRRILLSNLPKMNTEILLNKLEIHFSKTKNGGGEVDVCDYLPDSGTVVIVFIKENVAKHLVETEFHEVKLNQTKHKVRVTPFLNGKITNLQTKMSMCPRTVLLTGIPDIMEQETLQDLLEIHFQKNSNGGGEIEAILYNPLGQNLLALFGNTL</sequence>
<comment type="similarity">
    <text evidence="4">Belongs to the NMI family.</text>
</comment>
<keyword evidence="5" id="KW-0963">Cytoplasm</keyword>
<keyword evidence="8" id="KW-0391">Immunity</keyword>
<name>A0A9D2YXK2_NOTFU</name>
<proteinExistence type="inferred from homology"/>
<evidence type="ECO:0000256" key="10">
    <source>
        <dbReference type="SAM" id="Coils"/>
    </source>
</evidence>
<dbReference type="RefSeq" id="XP_070407465.1">
    <property type="nucleotide sequence ID" value="XM_070551364.1"/>
</dbReference>
<dbReference type="AlphaFoldDB" id="A0A9D2YXK2"/>
<feature type="domain" description="NID" evidence="11">
    <location>
        <begin position="318"/>
        <end position="406"/>
    </location>
</feature>
<dbReference type="PANTHER" id="PTHR15225">
    <property type="entry name" value="INTERFERON-INDUCED PROTEIN 35/NMI N-MYC/STAT INTERACTING PROTEIN"/>
    <property type="match status" value="1"/>
</dbReference>
<dbReference type="GO" id="GO:0045087">
    <property type="term" value="P:innate immune response"/>
    <property type="evidence" value="ECO:0007669"/>
    <property type="project" value="UniProtKB-KW"/>
</dbReference>
<reference evidence="12" key="1">
    <citation type="submission" date="2020-03" db="EMBL/GenBank/DDBJ databases">
        <title>Intra-Species Differences in Population Size shape Life History and Genome Evolution.</title>
        <authorList>
            <person name="Willemsen D."/>
            <person name="Cui R."/>
            <person name="Valenzano D.R."/>
        </authorList>
    </citation>
    <scope>NUCLEOTIDE SEQUENCE</scope>
    <source>
        <strain evidence="12">GRZ</strain>
        <tissue evidence="12">Whole</tissue>
    </source>
</reference>
<dbReference type="GO" id="GO:0045088">
    <property type="term" value="P:regulation of innate immune response"/>
    <property type="evidence" value="ECO:0007669"/>
    <property type="project" value="UniProtKB-ARBA"/>
</dbReference>
<dbReference type="GO" id="GO:0005737">
    <property type="term" value="C:cytoplasm"/>
    <property type="evidence" value="ECO:0007669"/>
    <property type="project" value="UniProtKB-SubCell"/>
</dbReference>
<protein>
    <submittedName>
        <fullName evidence="12">Transcript variant X1</fullName>
    </submittedName>
</protein>
<dbReference type="InterPro" id="IPR009909">
    <property type="entry name" value="Nmi/IFP35_dom"/>
</dbReference>
<feature type="domain" description="NID" evidence="11">
    <location>
        <begin position="220"/>
        <end position="307"/>
    </location>
</feature>
<dbReference type="GO" id="GO:0005634">
    <property type="term" value="C:nucleus"/>
    <property type="evidence" value="ECO:0007669"/>
    <property type="project" value="UniProtKB-SubCell"/>
</dbReference>
<evidence type="ECO:0000256" key="9">
    <source>
        <dbReference type="ARBA" id="ARBA00023242"/>
    </source>
</evidence>
<accession>A0A9D2YXK2</accession>